<evidence type="ECO:0000256" key="2">
    <source>
        <dbReference type="PROSITE-ProRule" id="PRU00196"/>
    </source>
</evidence>
<feature type="transmembrane region" description="Helical" evidence="3">
    <location>
        <begin position="69"/>
        <end position="90"/>
    </location>
</feature>
<keyword evidence="3" id="KW-0812">Transmembrane</keyword>
<protein>
    <recommendedName>
        <fullName evidence="4">SRCR domain-containing protein</fullName>
    </recommendedName>
</protein>
<proteinExistence type="predicted"/>
<comment type="caution">
    <text evidence="2">Lacks conserved residue(s) required for the propagation of feature annotation.</text>
</comment>
<feature type="disulfide bond" evidence="2">
    <location>
        <begin position="8"/>
        <end position="18"/>
    </location>
</feature>
<evidence type="ECO:0000259" key="4">
    <source>
        <dbReference type="PROSITE" id="PS50287"/>
    </source>
</evidence>
<sequence length="160" mass="18615">MVVDQVNCSGEETTLLQCKHKNDSNCKYDEDVFVVCIAEEDFDDEKKEKMEKERPVDPMEQDQKGSSSVLIIFVVLFGILVCILAVTSVYRHWTIRCIQKRNPITSKVERPLPTPQQELKYDIKEQEEGQYQIIEENLEVTPYNREIHNSEKETSTKTSI</sequence>
<gene>
    <name evidence="5" type="ORF">HOLleu_32790</name>
</gene>
<feature type="domain" description="SRCR" evidence="4">
    <location>
        <begin position="1"/>
        <end position="37"/>
    </location>
</feature>
<keyword evidence="3" id="KW-1133">Transmembrane helix</keyword>
<keyword evidence="3" id="KW-0472">Membrane</keyword>
<name>A0A9Q1GXM4_HOLLE</name>
<keyword evidence="6" id="KW-1185">Reference proteome</keyword>
<keyword evidence="1 2" id="KW-1015">Disulfide bond</keyword>
<dbReference type="InterPro" id="IPR001190">
    <property type="entry name" value="SRCR"/>
</dbReference>
<reference evidence="5" key="1">
    <citation type="submission" date="2021-10" db="EMBL/GenBank/DDBJ databases">
        <title>Tropical sea cucumber genome reveals ecological adaptation and Cuvierian tubules defense mechanism.</title>
        <authorList>
            <person name="Chen T."/>
        </authorList>
    </citation>
    <scope>NUCLEOTIDE SEQUENCE</scope>
    <source>
        <strain evidence="5">Nanhai2018</strain>
        <tissue evidence="5">Muscle</tissue>
    </source>
</reference>
<dbReference type="AlphaFoldDB" id="A0A9Q1GXM4"/>
<dbReference type="PROSITE" id="PS50287">
    <property type="entry name" value="SRCR_2"/>
    <property type="match status" value="1"/>
</dbReference>
<dbReference type="GO" id="GO:0016020">
    <property type="term" value="C:membrane"/>
    <property type="evidence" value="ECO:0007669"/>
    <property type="project" value="InterPro"/>
</dbReference>
<dbReference type="Pfam" id="PF00530">
    <property type="entry name" value="SRCR"/>
    <property type="match status" value="1"/>
</dbReference>
<evidence type="ECO:0000313" key="5">
    <source>
        <dbReference type="EMBL" id="KAJ8027599.1"/>
    </source>
</evidence>
<dbReference type="Gene3D" id="3.10.250.10">
    <property type="entry name" value="SRCR-like domain"/>
    <property type="match status" value="1"/>
</dbReference>
<comment type="caution">
    <text evidence="5">The sequence shown here is derived from an EMBL/GenBank/DDBJ whole genome shotgun (WGS) entry which is preliminary data.</text>
</comment>
<evidence type="ECO:0000256" key="3">
    <source>
        <dbReference type="SAM" id="Phobius"/>
    </source>
</evidence>
<evidence type="ECO:0000256" key="1">
    <source>
        <dbReference type="ARBA" id="ARBA00023157"/>
    </source>
</evidence>
<dbReference type="Proteomes" id="UP001152320">
    <property type="component" value="Chromosome 16"/>
</dbReference>
<dbReference type="SUPFAM" id="SSF56487">
    <property type="entry name" value="SRCR-like"/>
    <property type="match status" value="1"/>
</dbReference>
<organism evidence="5 6">
    <name type="scientific">Holothuria leucospilota</name>
    <name type="common">Black long sea cucumber</name>
    <name type="synonym">Mertensiothuria leucospilota</name>
    <dbReference type="NCBI Taxonomy" id="206669"/>
    <lineage>
        <taxon>Eukaryota</taxon>
        <taxon>Metazoa</taxon>
        <taxon>Echinodermata</taxon>
        <taxon>Eleutherozoa</taxon>
        <taxon>Echinozoa</taxon>
        <taxon>Holothuroidea</taxon>
        <taxon>Aspidochirotacea</taxon>
        <taxon>Aspidochirotida</taxon>
        <taxon>Holothuriidae</taxon>
        <taxon>Holothuria</taxon>
    </lineage>
</organism>
<dbReference type="InterPro" id="IPR036772">
    <property type="entry name" value="SRCR-like_dom_sf"/>
</dbReference>
<accession>A0A9Q1GXM4</accession>
<evidence type="ECO:0000313" key="6">
    <source>
        <dbReference type="Proteomes" id="UP001152320"/>
    </source>
</evidence>
<dbReference type="EMBL" id="JAIZAY010000016">
    <property type="protein sequence ID" value="KAJ8027599.1"/>
    <property type="molecule type" value="Genomic_DNA"/>
</dbReference>